<dbReference type="CDD" id="cd00087">
    <property type="entry name" value="FReD"/>
    <property type="match status" value="1"/>
</dbReference>
<feature type="domain" description="Fibrinogen C-terminal" evidence="3">
    <location>
        <begin position="89"/>
        <end position="318"/>
    </location>
</feature>
<dbReference type="InterPro" id="IPR050373">
    <property type="entry name" value="Fibrinogen_C-term_domain"/>
</dbReference>
<dbReference type="SMART" id="SM00186">
    <property type="entry name" value="FBG"/>
    <property type="match status" value="1"/>
</dbReference>
<dbReference type="EnsemblMetazoa" id="CLYHEMT006071.1">
    <property type="protein sequence ID" value="CLYHEMP006071.1"/>
    <property type="gene ID" value="CLYHEMG006071"/>
</dbReference>
<dbReference type="Gene3D" id="3.90.215.10">
    <property type="entry name" value="Gamma Fibrinogen, chain A, domain 1"/>
    <property type="match status" value="1"/>
</dbReference>
<evidence type="ECO:0000256" key="1">
    <source>
        <dbReference type="SAM" id="Coils"/>
    </source>
</evidence>
<proteinExistence type="predicted"/>
<feature type="signal peptide" evidence="2">
    <location>
        <begin position="1"/>
        <end position="16"/>
    </location>
</feature>
<keyword evidence="1" id="KW-0175">Coiled coil</keyword>
<dbReference type="InterPro" id="IPR002181">
    <property type="entry name" value="Fibrinogen_a/b/g_C_dom"/>
</dbReference>
<feature type="coiled-coil region" evidence="1">
    <location>
        <begin position="13"/>
        <end position="47"/>
    </location>
</feature>
<dbReference type="InterPro" id="IPR036056">
    <property type="entry name" value="Fibrinogen-like_C"/>
</dbReference>
<protein>
    <recommendedName>
        <fullName evidence="3">Fibrinogen C-terminal domain-containing protein</fullName>
    </recommendedName>
</protein>
<dbReference type="GO" id="GO:0005615">
    <property type="term" value="C:extracellular space"/>
    <property type="evidence" value="ECO:0007669"/>
    <property type="project" value="TreeGrafter"/>
</dbReference>
<dbReference type="GeneID" id="136820705"/>
<dbReference type="Proteomes" id="UP000594262">
    <property type="component" value="Unplaced"/>
</dbReference>
<dbReference type="SUPFAM" id="SSF56496">
    <property type="entry name" value="Fibrinogen C-terminal domain-like"/>
    <property type="match status" value="1"/>
</dbReference>
<accession>A0A7M5U4C3</accession>
<name>A0A7M5U4C3_9CNID</name>
<keyword evidence="2" id="KW-0732">Signal</keyword>
<reference evidence="4" key="1">
    <citation type="submission" date="2021-01" db="UniProtKB">
        <authorList>
            <consortium name="EnsemblMetazoa"/>
        </authorList>
    </citation>
    <scope>IDENTIFICATION</scope>
</reference>
<keyword evidence="5" id="KW-1185">Reference proteome</keyword>
<evidence type="ECO:0000313" key="5">
    <source>
        <dbReference type="Proteomes" id="UP000594262"/>
    </source>
</evidence>
<dbReference type="OrthoDB" id="6145874at2759"/>
<dbReference type="PANTHER" id="PTHR19143">
    <property type="entry name" value="FIBRINOGEN/TENASCIN/ANGIOPOEITIN"/>
    <property type="match status" value="1"/>
</dbReference>
<dbReference type="PROSITE" id="PS51406">
    <property type="entry name" value="FIBRINOGEN_C_2"/>
    <property type="match status" value="1"/>
</dbReference>
<organism evidence="4 5">
    <name type="scientific">Clytia hemisphaerica</name>
    <dbReference type="NCBI Taxonomy" id="252671"/>
    <lineage>
        <taxon>Eukaryota</taxon>
        <taxon>Metazoa</taxon>
        <taxon>Cnidaria</taxon>
        <taxon>Hydrozoa</taxon>
        <taxon>Hydroidolina</taxon>
        <taxon>Leptothecata</taxon>
        <taxon>Obeliida</taxon>
        <taxon>Clytiidae</taxon>
        <taxon>Clytia</taxon>
    </lineage>
</organism>
<evidence type="ECO:0000313" key="4">
    <source>
        <dbReference type="EnsemblMetazoa" id="CLYHEMP006071.1"/>
    </source>
</evidence>
<sequence length="318" mass="36494">MKLFLVFLVSLPLLDASSDINLLKSQMQKLQTEVTNEKAEIKQLKSRVQTRNGICQINSNRCGSCLCVEDYSLVNDAYYLLPVNYFCDCREKPVRRDCKEHYAQGERINGLYRVSMNIIGHVVQVSCVQNHHHGYGGGWTVVQRRFDGSENFYRSWQEYKHGFGKLQGEHWLGNENLYRLTAQAIVSGSELFVGMMKKSSGWSYMRYTNFDIGRESTGYKLHVSGRQGGSYSGMEKHDGMKFSTYDKDQDPNTSVDCASEMHGAWWYDDCKSTSSRYKSSNLNGAYDEFENLTDAKAAFSFYGSAYRLRSSLMMVRRK</sequence>
<dbReference type="AlphaFoldDB" id="A0A7M5U4C3"/>
<dbReference type="PANTHER" id="PTHR19143:SF327">
    <property type="entry name" value="FI21813P1-RELATED"/>
    <property type="match status" value="1"/>
</dbReference>
<dbReference type="RefSeq" id="XP_066933023.1">
    <property type="nucleotide sequence ID" value="XM_067076922.1"/>
</dbReference>
<dbReference type="InterPro" id="IPR014716">
    <property type="entry name" value="Fibrinogen_a/b/g_C_1"/>
</dbReference>
<evidence type="ECO:0000259" key="3">
    <source>
        <dbReference type="PROSITE" id="PS51406"/>
    </source>
</evidence>
<feature type="chain" id="PRO_5029531261" description="Fibrinogen C-terminal domain-containing protein" evidence="2">
    <location>
        <begin position="17"/>
        <end position="318"/>
    </location>
</feature>
<dbReference type="Pfam" id="PF00147">
    <property type="entry name" value="Fibrinogen_C"/>
    <property type="match status" value="1"/>
</dbReference>
<evidence type="ECO:0000256" key="2">
    <source>
        <dbReference type="SAM" id="SignalP"/>
    </source>
</evidence>